<organism evidence="1">
    <name type="scientific">hydrothermal vent metagenome</name>
    <dbReference type="NCBI Taxonomy" id="652676"/>
    <lineage>
        <taxon>unclassified sequences</taxon>
        <taxon>metagenomes</taxon>
        <taxon>ecological metagenomes</taxon>
    </lineage>
</organism>
<proteinExistence type="predicted"/>
<dbReference type="Gene3D" id="2.30.30.830">
    <property type="match status" value="1"/>
</dbReference>
<accession>A0A3B0XHX4</accession>
<name>A0A3B0XHX4_9ZZZZ</name>
<evidence type="ECO:0000313" key="1">
    <source>
        <dbReference type="EMBL" id="VAW55584.1"/>
    </source>
</evidence>
<dbReference type="EMBL" id="UOFE01000049">
    <property type="protein sequence ID" value="VAW55584.1"/>
    <property type="molecule type" value="Genomic_DNA"/>
</dbReference>
<dbReference type="Pfam" id="PF04351">
    <property type="entry name" value="PilP"/>
    <property type="match status" value="1"/>
</dbReference>
<evidence type="ECO:0008006" key="2">
    <source>
        <dbReference type="Google" id="ProtNLM"/>
    </source>
</evidence>
<sequence>MKTIVRISLYASLLNISACSQDVGDLQSFIAQTKSAHVGSVKAIPQFKPYESFSYSAAELRDPFVANTNLEDDGGVKTSLLNPDSTRPKQPLEIFPLDTLSMVGILEQNAQLWGLIKDPQNIVHRVQVGNYMGQSEGRITEINESAVYLVEIIPDGIGGYIERDASIAIGGQ</sequence>
<protein>
    <recommendedName>
        <fullName evidence="2">Type IV pilus biogenesis protein PilP</fullName>
    </recommendedName>
</protein>
<dbReference type="InterPro" id="IPR007446">
    <property type="entry name" value="PilP"/>
</dbReference>
<reference evidence="1" key="1">
    <citation type="submission" date="2018-06" db="EMBL/GenBank/DDBJ databases">
        <authorList>
            <person name="Zhirakovskaya E."/>
        </authorList>
    </citation>
    <scope>NUCLEOTIDE SEQUENCE</scope>
</reference>
<dbReference type="AlphaFoldDB" id="A0A3B0XHX4"/>
<gene>
    <name evidence="1" type="ORF">MNBD_GAMMA05-2155</name>
</gene>
<dbReference type="PIRSF" id="PIRSF016481">
    <property type="entry name" value="Pilus_assembly_PilP"/>
    <property type="match status" value="1"/>
</dbReference>